<protein>
    <submittedName>
        <fullName evidence="1">Uncharacterized protein</fullName>
    </submittedName>
</protein>
<proteinExistence type="predicted"/>
<keyword evidence="2" id="KW-1185">Reference proteome</keyword>
<gene>
    <name evidence="1" type="ORF">PACLA_8A027792</name>
</gene>
<dbReference type="Proteomes" id="UP001152795">
    <property type="component" value="Unassembled WGS sequence"/>
</dbReference>
<dbReference type="EMBL" id="CACRXK020017803">
    <property type="protein sequence ID" value="CAB4031651.1"/>
    <property type="molecule type" value="Genomic_DNA"/>
</dbReference>
<evidence type="ECO:0000313" key="2">
    <source>
        <dbReference type="Proteomes" id="UP001152795"/>
    </source>
</evidence>
<comment type="caution">
    <text evidence="1">The sequence shown here is derived from an EMBL/GenBank/DDBJ whole genome shotgun (WGS) entry which is preliminary data.</text>
</comment>
<reference evidence="1" key="1">
    <citation type="submission" date="2020-04" db="EMBL/GenBank/DDBJ databases">
        <authorList>
            <person name="Alioto T."/>
            <person name="Alioto T."/>
            <person name="Gomez Garrido J."/>
        </authorList>
    </citation>
    <scope>NUCLEOTIDE SEQUENCE</scope>
    <source>
        <strain evidence="1">A484AB</strain>
    </source>
</reference>
<name>A0A7D9JMA6_PARCT</name>
<sequence>MKNGVEQVHVVYPKFKNGEAVIRNVKVQQNFDYVDEIYDTMVDAIVNKKLENEVKEIKKETPLPMNTMLDKQPHSEAIKKKQSRESMPIVDVPPTNPGRLCFVI</sequence>
<dbReference type="AlphaFoldDB" id="A0A7D9JMA6"/>
<dbReference type="OrthoDB" id="5986570at2759"/>
<evidence type="ECO:0000313" key="1">
    <source>
        <dbReference type="EMBL" id="CAB4031651.1"/>
    </source>
</evidence>
<accession>A0A7D9JMA6</accession>
<organism evidence="1 2">
    <name type="scientific">Paramuricea clavata</name>
    <name type="common">Red gorgonian</name>
    <name type="synonym">Violescent sea-whip</name>
    <dbReference type="NCBI Taxonomy" id="317549"/>
    <lineage>
        <taxon>Eukaryota</taxon>
        <taxon>Metazoa</taxon>
        <taxon>Cnidaria</taxon>
        <taxon>Anthozoa</taxon>
        <taxon>Octocorallia</taxon>
        <taxon>Malacalcyonacea</taxon>
        <taxon>Plexauridae</taxon>
        <taxon>Paramuricea</taxon>
    </lineage>
</organism>